<feature type="domain" description="SigF-like NTF2-like" evidence="2">
    <location>
        <begin position="143"/>
        <end position="190"/>
    </location>
</feature>
<organism evidence="3 4">
    <name type="scientific">Neonectria ditissima</name>
    <dbReference type="NCBI Taxonomy" id="78410"/>
    <lineage>
        <taxon>Eukaryota</taxon>
        <taxon>Fungi</taxon>
        <taxon>Dikarya</taxon>
        <taxon>Ascomycota</taxon>
        <taxon>Pezizomycotina</taxon>
        <taxon>Sordariomycetes</taxon>
        <taxon>Hypocreomycetidae</taxon>
        <taxon>Hypocreales</taxon>
        <taxon>Nectriaceae</taxon>
        <taxon>Neonectria</taxon>
    </lineage>
</organism>
<dbReference type="AlphaFoldDB" id="A0A0P7AUX4"/>
<name>A0A0P7AUX4_9HYPO</name>
<keyword evidence="4" id="KW-1185">Reference proteome</keyword>
<accession>A0A0P7AUX4</accession>
<feature type="transmembrane region" description="Helical" evidence="1">
    <location>
        <begin position="174"/>
        <end position="194"/>
    </location>
</feature>
<evidence type="ECO:0000259" key="2">
    <source>
        <dbReference type="Pfam" id="PF24840"/>
    </source>
</evidence>
<protein>
    <recommendedName>
        <fullName evidence="2">SigF-like NTF2-like domain-containing protein</fullName>
    </recommendedName>
</protein>
<gene>
    <name evidence="3" type="ORF">AK830_g8214</name>
</gene>
<reference evidence="3 4" key="1">
    <citation type="submission" date="2015-09" db="EMBL/GenBank/DDBJ databases">
        <title>Draft genome of a European isolate of the apple canker pathogen Neonectria ditissima.</title>
        <authorList>
            <person name="Gomez-Cortecero A."/>
            <person name="Harrison R.J."/>
            <person name="Armitage A.D."/>
        </authorList>
    </citation>
    <scope>NUCLEOTIDE SEQUENCE [LARGE SCALE GENOMIC DNA]</scope>
    <source>
        <strain evidence="3 4">R09/05</strain>
    </source>
</reference>
<dbReference type="Pfam" id="PF24840">
    <property type="entry name" value="NTF2_SigF"/>
    <property type="match status" value="2"/>
</dbReference>
<evidence type="ECO:0000256" key="1">
    <source>
        <dbReference type="SAM" id="Phobius"/>
    </source>
</evidence>
<keyword evidence="1" id="KW-1133">Transmembrane helix</keyword>
<proteinExistence type="predicted"/>
<dbReference type="STRING" id="78410.A0A0P7AUX4"/>
<keyword evidence="1" id="KW-0812">Transmembrane</keyword>
<sequence>METPAKEITGVIKLLTQGSPREQEATVSRYFLENASFSHPYCRVPSFSKGSIPFARHLSSRWAVLAIYQWYRTLSPHIDITIDSVTFNQDENILYVSIRQTFAVWFIPFYKAPVQLLSVLRLAKKDILLSDNESENAKGLSKESEEPLYYIASQQDLYALTDCIQFLLPRLGPLLWSVWQLFSTFLCVLGKIVFSPVYSLLNKD</sequence>
<dbReference type="PANTHER" id="PTHR35393">
    <property type="entry name" value="CHROMOSOME 1, WHOLE GENOME SHOTGUN SEQUENCE"/>
    <property type="match status" value="1"/>
</dbReference>
<dbReference type="OrthoDB" id="2344312at2759"/>
<comment type="caution">
    <text evidence="3">The sequence shown here is derived from an EMBL/GenBank/DDBJ whole genome shotgun (WGS) entry which is preliminary data.</text>
</comment>
<evidence type="ECO:0000313" key="4">
    <source>
        <dbReference type="Proteomes" id="UP000050424"/>
    </source>
</evidence>
<dbReference type="Proteomes" id="UP000050424">
    <property type="component" value="Unassembled WGS sequence"/>
</dbReference>
<keyword evidence="1" id="KW-0472">Membrane</keyword>
<dbReference type="EMBL" id="LKCW01000137">
    <property type="protein sequence ID" value="KPM38313.1"/>
    <property type="molecule type" value="Genomic_DNA"/>
</dbReference>
<evidence type="ECO:0000313" key="3">
    <source>
        <dbReference type="EMBL" id="KPM38313.1"/>
    </source>
</evidence>
<feature type="domain" description="SigF-like NTF2-like" evidence="2">
    <location>
        <begin position="1"/>
        <end position="125"/>
    </location>
</feature>
<dbReference type="InterPro" id="IPR057514">
    <property type="entry name" value="NTF2_SigF"/>
</dbReference>
<dbReference type="PANTHER" id="PTHR35393:SF1">
    <property type="entry name" value="SNOAL-LIKE DOMAIN-CONTAINING PROTEIN"/>
    <property type="match status" value="1"/>
</dbReference>